<gene>
    <name evidence="1" type="ORF">WSI_05160</name>
</gene>
<proteinExistence type="predicted"/>
<reference evidence="1 2" key="1">
    <citation type="journal article" date="2013" name="Genome Announc.">
        <title>Complete Genome Sequence of a Chinese Strain of 'Candidatus Liberibacter asiaticus'.</title>
        <authorList>
            <person name="Lin H."/>
            <person name="Han C.S."/>
            <person name="Liu B."/>
            <person name="Lou B."/>
            <person name="Bai X."/>
            <person name="Deng C."/>
            <person name="Civerolo E.L."/>
            <person name="Gupta G."/>
        </authorList>
    </citation>
    <scope>NUCLEOTIDE SEQUENCE [LARGE SCALE GENOMIC DNA]</scope>
    <source>
        <strain evidence="2">gxpsy</strain>
    </source>
</reference>
<dbReference type="Proteomes" id="UP000011820">
    <property type="component" value="Chromosome"/>
</dbReference>
<protein>
    <submittedName>
        <fullName evidence="1">Uncharacterized protein</fullName>
    </submittedName>
</protein>
<dbReference type="EMBL" id="CP004005">
    <property type="protein sequence ID" value="AGH17389.1"/>
    <property type="molecule type" value="Genomic_DNA"/>
</dbReference>
<keyword evidence="2" id="KW-1185">Reference proteome</keyword>
<evidence type="ECO:0000313" key="1">
    <source>
        <dbReference type="EMBL" id="AGH17389.1"/>
    </source>
</evidence>
<evidence type="ECO:0000313" key="2">
    <source>
        <dbReference type="Proteomes" id="UP000011820"/>
    </source>
</evidence>
<name>A0ABM5NGY6_LIBAS</name>
<sequence length="35" mass="4187">MGFKKPYQNQIEHAQGGRKTTAWLVHIFKKNLMER</sequence>
<organism evidence="1 2">
    <name type="scientific">Candidatus Liberibacter asiaticus str. gxpsy</name>
    <dbReference type="NCBI Taxonomy" id="1174529"/>
    <lineage>
        <taxon>Bacteria</taxon>
        <taxon>Pseudomonadati</taxon>
        <taxon>Pseudomonadota</taxon>
        <taxon>Alphaproteobacteria</taxon>
        <taxon>Hyphomicrobiales</taxon>
        <taxon>Rhizobiaceae</taxon>
        <taxon>Liberibacter</taxon>
    </lineage>
</organism>
<accession>A0ABM5NGY6</accession>